<keyword evidence="2" id="KW-1185">Reference proteome</keyword>
<dbReference type="Proteomes" id="UP001429354">
    <property type="component" value="Unassembled WGS sequence"/>
</dbReference>
<evidence type="ECO:0000313" key="1">
    <source>
        <dbReference type="EMBL" id="NDK39675.1"/>
    </source>
</evidence>
<dbReference type="EMBL" id="QOVG01000008">
    <property type="protein sequence ID" value="NDK39675.1"/>
    <property type="molecule type" value="Genomic_DNA"/>
</dbReference>
<organism evidence="1 2">
    <name type="scientific">Pseudoxanthomonas gei</name>
    <dbReference type="NCBI Taxonomy" id="1383030"/>
    <lineage>
        <taxon>Bacteria</taxon>
        <taxon>Pseudomonadati</taxon>
        <taxon>Pseudomonadota</taxon>
        <taxon>Gammaproteobacteria</taxon>
        <taxon>Lysobacterales</taxon>
        <taxon>Lysobacteraceae</taxon>
        <taxon>Pseudoxanthomonas</taxon>
    </lineage>
</organism>
<dbReference type="RefSeq" id="WP_162350245.1">
    <property type="nucleotide sequence ID" value="NZ_QOVG01000008.1"/>
</dbReference>
<proteinExistence type="predicted"/>
<accession>A0ABX0AHS1</accession>
<reference evidence="1 2" key="1">
    <citation type="submission" date="2018-07" db="EMBL/GenBank/DDBJ databases">
        <title>Whole genome Sequencing of Pseudoxanthomonas gei KCTC 32298 (T).</title>
        <authorList>
            <person name="Kumar S."/>
            <person name="Bansal K."/>
            <person name="Kaur A."/>
            <person name="Patil P."/>
            <person name="Sharma S."/>
            <person name="Patil P.B."/>
        </authorList>
    </citation>
    <scope>NUCLEOTIDE SEQUENCE [LARGE SCALE GENOMIC DNA]</scope>
    <source>
        <strain evidence="1 2">KCTC 32298</strain>
    </source>
</reference>
<name>A0ABX0AHS1_9GAMM</name>
<comment type="caution">
    <text evidence="1">The sequence shown here is derived from an EMBL/GenBank/DDBJ whole genome shotgun (WGS) entry which is preliminary data.</text>
</comment>
<gene>
    <name evidence="1" type="ORF">DT603_12565</name>
</gene>
<evidence type="ECO:0000313" key="2">
    <source>
        <dbReference type="Proteomes" id="UP001429354"/>
    </source>
</evidence>
<protein>
    <submittedName>
        <fullName evidence="1">Uncharacterized protein</fullName>
    </submittedName>
</protein>
<sequence>MSDEDNILHEQLIRIPLDGGEFIEIRITIASVPKVGPGPRPGFMEVQFARRIDETRALVINADVKQGVAGAIVVGPGGHPQ</sequence>